<protein>
    <submittedName>
        <fullName evidence="1">Uncharacterized protein</fullName>
    </submittedName>
</protein>
<evidence type="ECO:0000313" key="2">
    <source>
        <dbReference type="Proteomes" id="UP000485058"/>
    </source>
</evidence>
<name>A0A699Z0C1_HAELA</name>
<comment type="caution">
    <text evidence="1">The sequence shown here is derived from an EMBL/GenBank/DDBJ whole genome shotgun (WGS) entry which is preliminary data.</text>
</comment>
<keyword evidence="2" id="KW-1185">Reference proteome</keyword>
<dbReference type="Proteomes" id="UP000485058">
    <property type="component" value="Unassembled WGS sequence"/>
</dbReference>
<reference evidence="1 2" key="1">
    <citation type="submission" date="2020-02" db="EMBL/GenBank/DDBJ databases">
        <title>Draft genome sequence of Haematococcus lacustris strain NIES-144.</title>
        <authorList>
            <person name="Morimoto D."/>
            <person name="Nakagawa S."/>
            <person name="Yoshida T."/>
            <person name="Sawayama S."/>
        </authorList>
    </citation>
    <scope>NUCLEOTIDE SEQUENCE [LARGE SCALE GENOMIC DNA]</scope>
    <source>
        <strain evidence="1 2">NIES-144</strain>
    </source>
</reference>
<proteinExistence type="predicted"/>
<dbReference type="EMBL" id="BLLF01000786">
    <property type="protein sequence ID" value="GFH14945.1"/>
    <property type="molecule type" value="Genomic_DNA"/>
</dbReference>
<sequence length="19" mass="2000">MGVGFATGAQARQQPDHND</sequence>
<organism evidence="1 2">
    <name type="scientific">Haematococcus lacustris</name>
    <name type="common">Green alga</name>
    <name type="synonym">Haematococcus pluvialis</name>
    <dbReference type="NCBI Taxonomy" id="44745"/>
    <lineage>
        <taxon>Eukaryota</taxon>
        <taxon>Viridiplantae</taxon>
        <taxon>Chlorophyta</taxon>
        <taxon>core chlorophytes</taxon>
        <taxon>Chlorophyceae</taxon>
        <taxon>CS clade</taxon>
        <taxon>Chlamydomonadales</taxon>
        <taxon>Haematococcaceae</taxon>
        <taxon>Haematococcus</taxon>
    </lineage>
</organism>
<feature type="non-terminal residue" evidence="1">
    <location>
        <position position="1"/>
    </location>
</feature>
<evidence type="ECO:0000313" key="1">
    <source>
        <dbReference type="EMBL" id="GFH14945.1"/>
    </source>
</evidence>
<dbReference type="AlphaFoldDB" id="A0A699Z0C1"/>
<accession>A0A699Z0C1</accession>
<gene>
    <name evidence="1" type="ORF">HaLaN_11088</name>
</gene>